<dbReference type="InterPro" id="IPR010992">
    <property type="entry name" value="IHF-like_DNA-bd_dom_sf"/>
</dbReference>
<evidence type="ECO:0000313" key="2">
    <source>
        <dbReference type="Proteomes" id="UP000230228"/>
    </source>
</evidence>
<accession>A0A2M8EQS4</accession>
<dbReference type="Pfam" id="PF00216">
    <property type="entry name" value="Bac_DNA_binding"/>
    <property type="match status" value="1"/>
</dbReference>
<dbReference type="SUPFAM" id="SSF47729">
    <property type="entry name" value="IHF-like DNA-binding proteins"/>
    <property type="match status" value="1"/>
</dbReference>
<evidence type="ECO:0000313" key="1">
    <source>
        <dbReference type="EMBL" id="PJC25089.1"/>
    </source>
</evidence>
<sequence length="74" mass="8561">MNKGNYSTMLEVIANDVRISVAQVETILGAFYNFVARSLKMGRHVVITDFGVFFVKNREVRFKSSKWLLRFLNS</sequence>
<dbReference type="GO" id="GO:0003677">
    <property type="term" value="F:DNA binding"/>
    <property type="evidence" value="ECO:0007669"/>
    <property type="project" value="InterPro"/>
</dbReference>
<comment type="caution">
    <text evidence="1">The sequence shown here is derived from an EMBL/GenBank/DDBJ whole genome shotgun (WGS) entry which is preliminary data.</text>
</comment>
<dbReference type="Gene3D" id="4.10.520.10">
    <property type="entry name" value="IHF-like DNA-binding proteins"/>
    <property type="match status" value="1"/>
</dbReference>
<proteinExistence type="predicted"/>
<dbReference type="InterPro" id="IPR000119">
    <property type="entry name" value="Hist_DNA-bd"/>
</dbReference>
<protein>
    <recommendedName>
        <fullName evidence="3">HU domain-containing protein</fullName>
    </recommendedName>
</protein>
<dbReference type="AlphaFoldDB" id="A0A2M8EQS4"/>
<gene>
    <name evidence="1" type="ORF">CO056_02140</name>
</gene>
<dbReference type="Proteomes" id="UP000230228">
    <property type="component" value="Unassembled WGS sequence"/>
</dbReference>
<dbReference type="EMBL" id="PFSH01000030">
    <property type="protein sequence ID" value="PJC25089.1"/>
    <property type="molecule type" value="Genomic_DNA"/>
</dbReference>
<evidence type="ECO:0008006" key="3">
    <source>
        <dbReference type="Google" id="ProtNLM"/>
    </source>
</evidence>
<reference evidence="2" key="1">
    <citation type="submission" date="2017-09" db="EMBL/GenBank/DDBJ databases">
        <title>Depth-based differentiation of microbial function through sediment-hosted aquifers and enrichment of novel symbionts in the deep terrestrial subsurface.</title>
        <authorList>
            <person name="Probst A.J."/>
            <person name="Ladd B."/>
            <person name="Jarett J.K."/>
            <person name="Geller-Mcgrath D.E."/>
            <person name="Sieber C.M.K."/>
            <person name="Emerson J.B."/>
            <person name="Anantharaman K."/>
            <person name="Thomas B.C."/>
            <person name="Malmstrom R."/>
            <person name="Stieglmeier M."/>
            <person name="Klingl A."/>
            <person name="Woyke T."/>
            <person name="Ryan C.M."/>
            <person name="Banfield J.F."/>
        </authorList>
    </citation>
    <scope>NUCLEOTIDE SEQUENCE [LARGE SCALE GENOMIC DNA]</scope>
</reference>
<dbReference type="GO" id="GO:0030527">
    <property type="term" value="F:structural constituent of chromatin"/>
    <property type="evidence" value="ECO:0007669"/>
    <property type="project" value="InterPro"/>
</dbReference>
<name>A0A2M8EQS4_9BACT</name>
<organism evidence="1 2">
    <name type="scientific">Candidatus Tagabacteria bacterium CG_4_9_14_0_2_um_filter_41_11</name>
    <dbReference type="NCBI Taxonomy" id="1975019"/>
    <lineage>
        <taxon>Bacteria</taxon>
        <taxon>Candidatus Tagaibacteriota</taxon>
    </lineage>
</organism>